<comment type="caution">
    <text evidence="2">The sequence shown here is derived from an EMBL/GenBank/DDBJ whole genome shotgun (WGS) entry which is preliminary data.</text>
</comment>
<name>A0ABT3ZA40_9HYPH</name>
<evidence type="ECO:0000313" key="1">
    <source>
        <dbReference type="EMBL" id="MCY0148545.1"/>
    </source>
</evidence>
<accession>A0ABT3ZA40</accession>
<gene>
    <name evidence="1" type="ORF">OEG84_12695</name>
    <name evidence="2" type="ORF">OEG84_13255</name>
</gene>
<sequence length="89" mass="9322">MFLLLCNDLLFECRDAGPRLRLSGCQALFGGSYDGLDIDQIPEGIGDTGQHTVFKFLPADRLGIGADASVEAVEGQLLAAVCAAVAILP</sequence>
<evidence type="ECO:0000313" key="2">
    <source>
        <dbReference type="EMBL" id="MCY0148645.1"/>
    </source>
</evidence>
<dbReference type="EMBL" id="JAOVZR010000001">
    <property type="protein sequence ID" value="MCY0148645.1"/>
    <property type="molecule type" value="Genomic_DNA"/>
</dbReference>
<dbReference type="Proteomes" id="UP001073227">
    <property type="component" value="Unassembled WGS sequence"/>
</dbReference>
<evidence type="ECO:0000313" key="3">
    <source>
        <dbReference type="Proteomes" id="UP001073227"/>
    </source>
</evidence>
<proteinExistence type="predicted"/>
<organism evidence="2 3">
    <name type="scientific">Hoeflea algicola</name>
    <dbReference type="NCBI Taxonomy" id="2983763"/>
    <lineage>
        <taxon>Bacteria</taxon>
        <taxon>Pseudomonadati</taxon>
        <taxon>Pseudomonadota</taxon>
        <taxon>Alphaproteobacteria</taxon>
        <taxon>Hyphomicrobiales</taxon>
        <taxon>Rhizobiaceae</taxon>
        <taxon>Hoeflea</taxon>
    </lineage>
</organism>
<reference evidence="2" key="1">
    <citation type="submission" date="2022-10" db="EMBL/GenBank/DDBJ databases">
        <title>Hoeflea sp. G2-23, isolated from marine algae.</title>
        <authorList>
            <person name="Kristyanto S."/>
            <person name="Kim J.M."/>
            <person name="Jeon C.O."/>
        </authorList>
    </citation>
    <scope>NUCLEOTIDE SEQUENCE</scope>
    <source>
        <strain evidence="2">G2-23</strain>
    </source>
</reference>
<dbReference type="EMBL" id="JAOVZR010000001">
    <property type="protein sequence ID" value="MCY0148545.1"/>
    <property type="molecule type" value="Genomic_DNA"/>
</dbReference>
<dbReference type="RefSeq" id="WP_267654101.1">
    <property type="nucleotide sequence ID" value="NZ_JAOVZR010000001.1"/>
</dbReference>
<keyword evidence="3" id="KW-1185">Reference proteome</keyword>
<protein>
    <submittedName>
        <fullName evidence="2">Uncharacterized protein</fullName>
    </submittedName>
</protein>